<evidence type="ECO:0000259" key="3">
    <source>
        <dbReference type="SMART" id="SM00363"/>
    </source>
</evidence>
<dbReference type="PANTHER" id="PTHR32319:SF0">
    <property type="entry name" value="BACTERIAL HEMOLYSIN-LIKE PROTEIN"/>
    <property type="match status" value="1"/>
</dbReference>
<dbReference type="InterPro" id="IPR004538">
    <property type="entry name" value="Hemolysin_A/TlyA"/>
</dbReference>
<dbReference type="PROSITE" id="PS50889">
    <property type="entry name" value="S4"/>
    <property type="match status" value="1"/>
</dbReference>
<dbReference type="GO" id="GO:0008168">
    <property type="term" value="F:methyltransferase activity"/>
    <property type="evidence" value="ECO:0007669"/>
    <property type="project" value="UniProtKB-KW"/>
</dbReference>
<dbReference type="InterPro" id="IPR002877">
    <property type="entry name" value="RNA_MeTrfase_FtsJ_dom"/>
</dbReference>
<organism evidence="4 5">
    <name type="scientific">Falsochrobactrum tianjinense</name>
    <dbReference type="NCBI Taxonomy" id="2706015"/>
    <lineage>
        <taxon>Bacteria</taxon>
        <taxon>Pseudomonadati</taxon>
        <taxon>Pseudomonadota</taxon>
        <taxon>Alphaproteobacteria</taxon>
        <taxon>Hyphomicrobiales</taxon>
        <taxon>Brucellaceae</taxon>
        <taxon>Falsochrobactrum</taxon>
    </lineage>
</organism>
<evidence type="ECO:0000313" key="5">
    <source>
        <dbReference type="Proteomes" id="UP000752297"/>
    </source>
</evidence>
<dbReference type="Proteomes" id="UP000752297">
    <property type="component" value="Unassembled WGS sequence"/>
</dbReference>
<dbReference type="Pfam" id="PF01728">
    <property type="entry name" value="FtsJ"/>
    <property type="match status" value="1"/>
</dbReference>
<reference evidence="4 5" key="1">
    <citation type="submission" date="2021-06" db="EMBL/GenBank/DDBJ databases">
        <title>Falsochrobactrum tianjin sp.nov., a new petroleum-degrading bacteria isolated from oily soils.</title>
        <authorList>
            <person name="Chen G."/>
            <person name="Chen H."/>
            <person name="Tian J."/>
            <person name="Qing J."/>
            <person name="Zhong L."/>
            <person name="Ma W."/>
            <person name="Song Y."/>
            <person name="Cui X."/>
            <person name="Yan B."/>
        </authorList>
    </citation>
    <scope>NUCLEOTIDE SEQUENCE [LARGE SCALE GENOMIC DNA]</scope>
    <source>
        <strain evidence="4 5">TDYN1</strain>
    </source>
</reference>
<accession>A0A949UTN2</accession>
<keyword evidence="5" id="KW-1185">Reference proteome</keyword>
<dbReference type="PANTHER" id="PTHR32319">
    <property type="entry name" value="BACTERIAL HEMOLYSIN-LIKE PROTEIN"/>
    <property type="match status" value="1"/>
</dbReference>
<evidence type="ECO:0000256" key="2">
    <source>
        <dbReference type="PROSITE-ProRule" id="PRU00182"/>
    </source>
</evidence>
<protein>
    <submittedName>
        <fullName evidence="4">TlyA family RNA methyltransferase</fullName>
    </submittedName>
</protein>
<dbReference type="InterPro" id="IPR047048">
    <property type="entry name" value="TlyA"/>
</dbReference>
<sequence>MNGQSADKSPRLDQLLVERGLFATRSRARDAIQRGTVKVDGKAVTKPGQTVARDCALAVDDPASAYVSRAALKLIAALDHFNLDVEGRTALDIGASTGGFTQVLLERGAKHVLAIDVGHDQLHESLRSDNRVTNREGVNARALEFVHLDGRDVDCVVSDVSFISLKLALPPALAFAQKGAICALLVKPQFEAGREAIGKGGILRDPAQGERIAEELKSWLETQPGWCALGLCPSPIEGGDGNREYLLAGKKNK</sequence>
<keyword evidence="4" id="KW-0489">Methyltransferase</keyword>
<dbReference type="NCBIfam" id="TIGR00478">
    <property type="entry name" value="tly"/>
    <property type="match status" value="1"/>
</dbReference>
<comment type="caution">
    <text evidence="4">The sequence shown here is derived from an EMBL/GenBank/DDBJ whole genome shotgun (WGS) entry which is preliminary data.</text>
</comment>
<proteinExistence type="predicted"/>
<dbReference type="RefSeq" id="WP_217676510.1">
    <property type="nucleotide sequence ID" value="NZ_JAHRVA010000001.1"/>
</dbReference>
<dbReference type="PIRSF" id="PIRSF005578">
    <property type="entry name" value="TlyA"/>
    <property type="match status" value="1"/>
</dbReference>
<evidence type="ECO:0000256" key="1">
    <source>
        <dbReference type="ARBA" id="ARBA00022884"/>
    </source>
</evidence>
<dbReference type="CDD" id="cd00165">
    <property type="entry name" value="S4"/>
    <property type="match status" value="1"/>
</dbReference>
<name>A0A949UTN2_9HYPH</name>
<dbReference type="EMBL" id="JAHRVA010000001">
    <property type="protein sequence ID" value="MBV2142531.1"/>
    <property type="molecule type" value="Genomic_DNA"/>
</dbReference>
<dbReference type="CDD" id="cd02440">
    <property type="entry name" value="AdoMet_MTases"/>
    <property type="match status" value="1"/>
</dbReference>
<dbReference type="AlphaFoldDB" id="A0A949UTN2"/>
<dbReference type="GO" id="GO:0032259">
    <property type="term" value="P:methylation"/>
    <property type="evidence" value="ECO:0007669"/>
    <property type="project" value="UniProtKB-KW"/>
</dbReference>
<dbReference type="SMART" id="SM00363">
    <property type="entry name" value="S4"/>
    <property type="match status" value="1"/>
</dbReference>
<dbReference type="Pfam" id="PF01479">
    <property type="entry name" value="S4"/>
    <property type="match status" value="1"/>
</dbReference>
<dbReference type="InterPro" id="IPR002942">
    <property type="entry name" value="S4_RNA-bd"/>
</dbReference>
<gene>
    <name evidence="4" type="ORF">KUG47_03340</name>
</gene>
<feature type="domain" description="RNA-binding S4" evidence="3">
    <location>
        <begin position="10"/>
        <end position="75"/>
    </location>
</feature>
<keyword evidence="4" id="KW-0808">Transferase</keyword>
<evidence type="ECO:0000313" key="4">
    <source>
        <dbReference type="EMBL" id="MBV2142531.1"/>
    </source>
</evidence>
<dbReference type="GO" id="GO:0003723">
    <property type="term" value="F:RNA binding"/>
    <property type="evidence" value="ECO:0007669"/>
    <property type="project" value="UniProtKB-KW"/>
</dbReference>
<keyword evidence="1 2" id="KW-0694">RNA-binding</keyword>